<dbReference type="InterPro" id="IPR043519">
    <property type="entry name" value="NT_sf"/>
</dbReference>
<feature type="domain" description="Polymerase beta nucleotidyltransferase" evidence="1">
    <location>
        <begin position="22"/>
        <end position="102"/>
    </location>
</feature>
<dbReference type="AlphaFoldDB" id="A0A266Q7X1"/>
<dbReference type="Pfam" id="PF18765">
    <property type="entry name" value="Polbeta"/>
    <property type="match status" value="1"/>
</dbReference>
<reference evidence="3" key="1">
    <citation type="submission" date="2017-05" db="EMBL/GenBank/DDBJ databases">
        <authorList>
            <person name="Barney B.M."/>
        </authorList>
    </citation>
    <scope>NUCLEOTIDE SEQUENCE [LARGE SCALE GENOMIC DNA]</scope>
    <source>
        <strain evidence="3">PSBB022</strain>
    </source>
</reference>
<comment type="caution">
    <text evidence="2">The sequence shown here is derived from an EMBL/GenBank/DDBJ whole genome shotgun (WGS) entry which is preliminary data.</text>
</comment>
<gene>
    <name evidence="2" type="ORF">CBP51_01405</name>
</gene>
<proteinExistence type="predicted"/>
<organism evidence="2 3">
    <name type="scientific">Cellvibrio mixtus</name>
    <dbReference type="NCBI Taxonomy" id="39650"/>
    <lineage>
        <taxon>Bacteria</taxon>
        <taxon>Pseudomonadati</taxon>
        <taxon>Pseudomonadota</taxon>
        <taxon>Gammaproteobacteria</taxon>
        <taxon>Cellvibrionales</taxon>
        <taxon>Cellvibrionaceae</taxon>
        <taxon>Cellvibrio</taxon>
    </lineage>
</organism>
<name>A0A266Q7X1_9GAMM</name>
<dbReference type="InterPro" id="IPR041633">
    <property type="entry name" value="Polbeta"/>
</dbReference>
<evidence type="ECO:0000313" key="2">
    <source>
        <dbReference type="EMBL" id="OZY85736.1"/>
    </source>
</evidence>
<dbReference type="RefSeq" id="WP_094983582.1">
    <property type="nucleotide sequence ID" value="NZ_NHNI01000001.1"/>
</dbReference>
<dbReference type="SUPFAM" id="SSF81301">
    <property type="entry name" value="Nucleotidyltransferase"/>
    <property type="match status" value="1"/>
</dbReference>
<sequence length="139" mass="15461">MSDYSLTPKAESLICTELQKAFSNALGIYAFGSRIQGTANAQSDLDLAILVAGYADPLQLFEMANQLADKLGYEVDLLDLRAASTVMQHQVITTGRRLWAKDVQADLFDVFVLNEKMALDELRAEQLNEIRETGRIYGK</sequence>
<dbReference type="Gene3D" id="3.30.460.10">
    <property type="entry name" value="Beta Polymerase, domain 2"/>
    <property type="match status" value="1"/>
</dbReference>
<protein>
    <submittedName>
        <fullName evidence="2">DNA polymerase subunit beta</fullName>
    </submittedName>
</protein>
<dbReference type="Proteomes" id="UP000216101">
    <property type="component" value="Unassembled WGS sequence"/>
</dbReference>
<accession>A0A266Q7X1</accession>
<keyword evidence="3" id="KW-1185">Reference proteome</keyword>
<dbReference type="EMBL" id="NHNI01000001">
    <property type="protein sequence ID" value="OZY85736.1"/>
    <property type="molecule type" value="Genomic_DNA"/>
</dbReference>
<dbReference type="CDD" id="cd05403">
    <property type="entry name" value="NT_KNTase_like"/>
    <property type="match status" value="1"/>
</dbReference>
<evidence type="ECO:0000313" key="3">
    <source>
        <dbReference type="Proteomes" id="UP000216101"/>
    </source>
</evidence>
<dbReference type="InterPro" id="IPR052930">
    <property type="entry name" value="TA_antitoxin_MntA"/>
</dbReference>
<dbReference type="PANTHER" id="PTHR43852">
    <property type="entry name" value="NUCLEOTIDYLTRANSFERASE"/>
    <property type="match status" value="1"/>
</dbReference>
<dbReference type="PANTHER" id="PTHR43852:SF2">
    <property type="entry name" value="PROTEIN ADENYLYLTRANSFERASE MNTA"/>
    <property type="match status" value="1"/>
</dbReference>
<dbReference type="NCBIfam" id="NF047752">
    <property type="entry name" value="MntA_antitoxin"/>
    <property type="match status" value="1"/>
</dbReference>
<evidence type="ECO:0000259" key="1">
    <source>
        <dbReference type="Pfam" id="PF18765"/>
    </source>
</evidence>